<dbReference type="InterPro" id="IPR001296">
    <property type="entry name" value="Glyco_trans_1"/>
</dbReference>
<dbReference type="Proteomes" id="UP000317369">
    <property type="component" value="Chromosome"/>
</dbReference>
<dbReference type="PANTHER" id="PTHR12526:SF630">
    <property type="entry name" value="GLYCOSYLTRANSFERASE"/>
    <property type="match status" value="1"/>
</dbReference>
<reference evidence="2 3" key="1">
    <citation type="submission" date="2019-02" db="EMBL/GenBank/DDBJ databases">
        <title>Deep-cultivation of Planctomycetes and their phenomic and genomic characterization uncovers novel biology.</title>
        <authorList>
            <person name="Wiegand S."/>
            <person name="Jogler M."/>
            <person name="Boedeker C."/>
            <person name="Pinto D."/>
            <person name="Vollmers J."/>
            <person name="Rivas-Marin E."/>
            <person name="Kohn T."/>
            <person name="Peeters S.H."/>
            <person name="Heuer A."/>
            <person name="Rast P."/>
            <person name="Oberbeckmann S."/>
            <person name="Bunk B."/>
            <person name="Jeske O."/>
            <person name="Meyerdierks A."/>
            <person name="Storesund J.E."/>
            <person name="Kallscheuer N."/>
            <person name="Luecker S."/>
            <person name="Lage O.M."/>
            <person name="Pohl T."/>
            <person name="Merkel B.J."/>
            <person name="Hornburger P."/>
            <person name="Mueller R.-W."/>
            <person name="Bruemmer F."/>
            <person name="Labrenz M."/>
            <person name="Spormann A.M."/>
            <person name="Op den Camp H."/>
            <person name="Overmann J."/>
            <person name="Amann R."/>
            <person name="Jetten M.S.M."/>
            <person name="Mascher T."/>
            <person name="Medema M.H."/>
            <person name="Devos D.P."/>
            <person name="Kaster A.-K."/>
            <person name="Ovreas L."/>
            <person name="Rohde M."/>
            <person name="Galperin M.Y."/>
            <person name="Jogler C."/>
        </authorList>
    </citation>
    <scope>NUCLEOTIDE SEQUENCE [LARGE SCALE GENOMIC DNA]</scope>
    <source>
        <strain evidence="2 3">KS4</strain>
    </source>
</reference>
<dbReference type="PANTHER" id="PTHR12526">
    <property type="entry name" value="GLYCOSYLTRANSFERASE"/>
    <property type="match status" value="1"/>
</dbReference>
<feature type="domain" description="Glycosyl transferase family 1" evidence="1">
    <location>
        <begin position="220"/>
        <end position="371"/>
    </location>
</feature>
<proteinExistence type="predicted"/>
<dbReference type="EC" id="2.4.1.301" evidence="2"/>
<dbReference type="GO" id="GO:0016757">
    <property type="term" value="F:glycosyltransferase activity"/>
    <property type="evidence" value="ECO:0007669"/>
    <property type="project" value="UniProtKB-KW"/>
</dbReference>
<dbReference type="Gene3D" id="3.40.50.2000">
    <property type="entry name" value="Glycogen Phosphorylase B"/>
    <property type="match status" value="2"/>
</dbReference>
<protein>
    <submittedName>
        <fullName evidence="2">Alpha-D-kanosaminyltransferase</fullName>
        <ecNumber evidence="2">2.4.1.301</ecNumber>
    </submittedName>
</protein>
<dbReference type="Pfam" id="PF00534">
    <property type="entry name" value="Glycos_transf_1"/>
    <property type="match status" value="1"/>
</dbReference>
<accession>A0A517YYH7</accession>
<name>A0A517YYH7_9BACT</name>
<keyword evidence="2" id="KW-0328">Glycosyltransferase</keyword>
<dbReference type="OrthoDB" id="503550at2"/>
<evidence type="ECO:0000313" key="2">
    <source>
        <dbReference type="EMBL" id="QDU35273.1"/>
    </source>
</evidence>
<dbReference type="AlphaFoldDB" id="A0A517YYH7"/>
<dbReference type="EMBL" id="CP036425">
    <property type="protein sequence ID" value="QDU35273.1"/>
    <property type="molecule type" value="Genomic_DNA"/>
</dbReference>
<keyword evidence="2" id="KW-0808">Transferase</keyword>
<keyword evidence="3" id="KW-1185">Reference proteome</keyword>
<dbReference type="SUPFAM" id="SSF53756">
    <property type="entry name" value="UDP-Glycosyltransferase/glycogen phosphorylase"/>
    <property type="match status" value="1"/>
</dbReference>
<evidence type="ECO:0000259" key="1">
    <source>
        <dbReference type="Pfam" id="PF00534"/>
    </source>
</evidence>
<gene>
    <name evidence="2" type="primary">kanE_3</name>
    <name evidence="2" type="ORF">KS4_33540</name>
</gene>
<evidence type="ECO:0000313" key="3">
    <source>
        <dbReference type="Proteomes" id="UP000317369"/>
    </source>
</evidence>
<organism evidence="2 3">
    <name type="scientific">Poriferisphaera corsica</name>
    <dbReference type="NCBI Taxonomy" id="2528020"/>
    <lineage>
        <taxon>Bacteria</taxon>
        <taxon>Pseudomonadati</taxon>
        <taxon>Planctomycetota</taxon>
        <taxon>Phycisphaerae</taxon>
        <taxon>Phycisphaerales</taxon>
        <taxon>Phycisphaeraceae</taxon>
        <taxon>Poriferisphaera</taxon>
    </lineage>
</organism>
<dbReference type="RefSeq" id="WP_145080360.1">
    <property type="nucleotide sequence ID" value="NZ_CP036425.1"/>
</dbReference>
<sequence length="407" mass="46064">MPHRNPNPAPYQPTHNEPPRLVVITNLRAITPSSDRVILTEKFVDGMSQYASHWNGPIRVIAQPSRSTDSNLDHIEYPLSSLPFEFRCFNFTNDALKPALQDAAIVLAGFDHDKTLLAPLCKQLNVPLIYITEYSTRTQLQIIAAGNAPFLKKLRASLWVKQQRKPKNRALSQATALQCNGTPTYNEYTSINPNRLLYFDTRVTANLLATHQQIDNRRDDHSPIRLLFSGRLIPMKGASHLPHIAHYLLENRTPFQLKIAGDGESLLEIKNLIKTYNLQDHVQTLGNLDFKSQLLPLAKSWADLFVCPHRQGDPACTYLETYSCGIPIVGYDNEALTGLVSLTNIGSTVPLNNTKQLADRITAFAHKRDKLYRHAHRALDFASENTFELTFKKRIEHLKYYLNPPPA</sequence>
<dbReference type="KEGG" id="pcor:KS4_33540"/>